<dbReference type="OrthoDB" id="3936150at2759"/>
<accession>A0A913WY59</accession>
<keyword evidence="9" id="KW-1185">Reference proteome</keyword>
<organism evidence="8 9">
    <name type="scientific">Exaiptasia diaphana</name>
    <name type="common">Tropical sea anemone</name>
    <name type="synonym">Aiptasia pulchella</name>
    <dbReference type="NCBI Taxonomy" id="2652724"/>
    <lineage>
        <taxon>Eukaryota</taxon>
        <taxon>Metazoa</taxon>
        <taxon>Cnidaria</taxon>
        <taxon>Anthozoa</taxon>
        <taxon>Hexacorallia</taxon>
        <taxon>Actiniaria</taxon>
        <taxon>Aiptasiidae</taxon>
        <taxon>Exaiptasia</taxon>
    </lineage>
</organism>
<evidence type="ECO:0000313" key="8">
    <source>
        <dbReference type="EnsemblMetazoa" id="XP_020895898.1"/>
    </source>
</evidence>
<feature type="transmembrane region" description="Helical" evidence="6">
    <location>
        <begin position="166"/>
        <end position="188"/>
    </location>
</feature>
<feature type="transmembrane region" description="Helical" evidence="6">
    <location>
        <begin position="394"/>
        <end position="416"/>
    </location>
</feature>
<dbReference type="PROSITE" id="PS00216">
    <property type="entry name" value="SUGAR_TRANSPORT_1"/>
    <property type="match status" value="1"/>
</dbReference>
<dbReference type="InterPro" id="IPR005829">
    <property type="entry name" value="Sugar_transporter_CS"/>
</dbReference>
<feature type="compositionally biased region" description="Basic and acidic residues" evidence="5">
    <location>
        <begin position="501"/>
        <end position="529"/>
    </location>
</feature>
<feature type="transmembrane region" description="Helical" evidence="6">
    <location>
        <begin position="106"/>
        <end position="125"/>
    </location>
</feature>
<evidence type="ECO:0000256" key="6">
    <source>
        <dbReference type="SAM" id="Phobius"/>
    </source>
</evidence>
<feature type="transmembrane region" description="Helical" evidence="6">
    <location>
        <begin position="20"/>
        <end position="45"/>
    </location>
</feature>
<feature type="region of interest" description="Disordered" evidence="5">
    <location>
        <begin position="484"/>
        <end position="529"/>
    </location>
</feature>
<dbReference type="InterPro" id="IPR005828">
    <property type="entry name" value="MFS_sugar_transport-like"/>
</dbReference>
<feature type="transmembrane region" description="Helical" evidence="6">
    <location>
        <begin position="307"/>
        <end position="329"/>
    </location>
</feature>
<dbReference type="GO" id="GO:0022857">
    <property type="term" value="F:transmembrane transporter activity"/>
    <property type="evidence" value="ECO:0007669"/>
    <property type="project" value="InterPro"/>
</dbReference>
<evidence type="ECO:0000256" key="5">
    <source>
        <dbReference type="SAM" id="MobiDB-lite"/>
    </source>
</evidence>
<proteinExistence type="predicted"/>
<dbReference type="RefSeq" id="XP_020895898.1">
    <property type="nucleotide sequence ID" value="XM_021040239.2"/>
</dbReference>
<sequence length="529" mass="59817">MVLSVDEYLEYVGVMGRFQWLIVVLVGLMMIPVTFQTLIMTFLGLEPEWKCVNSSIICNFTQTFSMSGSDPNRNFRCKIPRSEWEFTKEYNSIVTEWDLVCDKSSLSWATTSIMFTGWLFGNVLFGIMSDKYGRKKILFISSCMVCWLAFISSFIPYFWLYVIFRFFIGFGLGGSIVCLFIMATEFVGPQKRAMAGTFSWYFWTGALMLIALLAYLIRDWRKLSITTSSPGILLFLFWFCIPESVRWMMTHEKEKEAQEILNKIGKFNKRTIPEGEELGLPHGQKLAGQNANFFDLFGTRSMTKKTIISWISWFVNGQVYFGVSLGSVLLGGNMYLNFFLTSLIELPGNAFAIWAMDKFGRKIIVVVGLIVGAIGNMLVTVFPDEPENQGYAIGRIVFALVGKFAIMCSFDAIFVFSAELFPTVIRNIGMGSSSAAGRLGAITAPFVIWLSRFFAPLPYIIMAVDAFIAGFLCLLLPETNKEPTAETLQREDSEEGLVADLRPDGEEPLEELKKEKEEDQLLDKKNTVV</sequence>
<feature type="transmembrane region" description="Helical" evidence="6">
    <location>
        <begin position="200"/>
        <end position="217"/>
    </location>
</feature>
<feature type="transmembrane region" description="Helical" evidence="6">
    <location>
        <begin position="457"/>
        <end position="476"/>
    </location>
</feature>
<evidence type="ECO:0000313" key="9">
    <source>
        <dbReference type="Proteomes" id="UP000887567"/>
    </source>
</evidence>
<dbReference type="GO" id="GO:0016020">
    <property type="term" value="C:membrane"/>
    <property type="evidence" value="ECO:0007669"/>
    <property type="project" value="UniProtKB-SubCell"/>
</dbReference>
<keyword evidence="3 6" id="KW-1133">Transmembrane helix</keyword>
<evidence type="ECO:0000256" key="4">
    <source>
        <dbReference type="ARBA" id="ARBA00023136"/>
    </source>
</evidence>
<evidence type="ECO:0000259" key="7">
    <source>
        <dbReference type="PROSITE" id="PS50850"/>
    </source>
</evidence>
<feature type="transmembrane region" description="Helical" evidence="6">
    <location>
        <begin position="335"/>
        <end position="356"/>
    </location>
</feature>
<dbReference type="Gene3D" id="1.20.1250.20">
    <property type="entry name" value="MFS general substrate transporter like domains"/>
    <property type="match status" value="1"/>
</dbReference>
<dbReference type="AlphaFoldDB" id="A0A913WY59"/>
<dbReference type="KEGG" id="epa:110234841"/>
<feature type="domain" description="Major facilitator superfamily (MFS) profile" evidence="7">
    <location>
        <begin position="22"/>
        <end position="481"/>
    </location>
</feature>
<dbReference type="SUPFAM" id="SSF103473">
    <property type="entry name" value="MFS general substrate transporter"/>
    <property type="match status" value="1"/>
</dbReference>
<dbReference type="PROSITE" id="PS50850">
    <property type="entry name" value="MFS"/>
    <property type="match status" value="1"/>
</dbReference>
<dbReference type="CDD" id="cd17317">
    <property type="entry name" value="MFS_SLC22"/>
    <property type="match status" value="1"/>
</dbReference>
<keyword evidence="4 6" id="KW-0472">Membrane</keyword>
<feature type="transmembrane region" description="Helical" evidence="6">
    <location>
        <begin position="363"/>
        <end position="382"/>
    </location>
</feature>
<dbReference type="GeneID" id="110234841"/>
<dbReference type="EnsemblMetazoa" id="XM_021040239.2">
    <property type="protein sequence ID" value="XP_020895898.1"/>
    <property type="gene ID" value="LOC110234841"/>
</dbReference>
<dbReference type="PANTHER" id="PTHR24064">
    <property type="entry name" value="SOLUTE CARRIER FAMILY 22 MEMBER"/>
    <property type="match status" value="1"/>
</dbReference>
<dbReference type="OMA" id="WATTSIM"/>
<evidence type="ECO:0000256" key="3">
    <source>
        <dbReference type="ARBA" id="ARBA00022989"/>
    </source>
</evidence>
<feature type="transmembrane region" description="Helical" evidence="6">
    <location>
        <begin position="428"/>
        <end position="451"/>
    </location>
</feature>
<dbReference type="Pfam" id="PF00083">
    <property type="entry name" value="Sugar_tr"/>
    <property type="match status" value="1"/>
</dbReference>
<dbReference type="InterPro" id="IPR036259">
    <property type="entry name" value="MFS_trans_sf"/>
</dbReference>
<evidence type="ECO:0000256" key="1">
    <source>
        <dbReference type="ARBA" id="ARBA00004141"/>
    </source>
</evidence>
<feature type="transmembrane region" description="Helical" evidence="6">
    <location>
        <begin position="137"/>
        <end position="160"/>
    </location>
</feature>
<protein>
    <recommendedName>
        <fullName evidence="7">Major facilitator superfamily (MFS) profile domain-containing protein</fullName>
    </recommendedName>
</protein>
<comment type="subcellular location">
    <subcellularLocation>
        <location evidence="1">Membrane</location>
        <topology evidence="1">Multi-pass membrane protein</topology>
    </subcellularLocation>
</comment>
<dbReference type="InterPro" id="IPR020846">
    <property type="entry name" value="MFS_dom"/>
</dbReference>
<name>A0A913WY59_EXADI</name>
<evidence type="ECO:0000256" key="2">
    <source>
        <dbReference type="ARBA" id="ARBA00022692"/>
    </source>
</evidence>
<keyword evidence="2 6" id="KW-0812">Transmembrane</keyword>
<reference evidence="8" key="1">
    <citation type="submission" date="2022-11" db="UniProtKB">
        <authorList>
            <consortium name="EnsemblMetazoa"/>
        </authorList>
    </citation>
    <scope>IDENTIFICATION</scope>
</reference>
<dbReference type="Proteomes" id="UP000887567">
    <property type="component" value="Unplaced"/>
</dbReference>
<feature type="transmembrane region" description="Helical" evidence="6">
    <location>
        <begin position="223"/>
        <end position="241"/>
    </location>
</feature>